<keyword evidence="3" id="KW-0479">Metal-binding</keyword>
<accession>A0A9W9WCE9</accession>
<comment type="caution">
    <text evidence="14">The sequence shown here is derived from an EMBL/GenBank/DDBJ whole genome shotgun (WGS) entry which is preliminary data.</text>
</comment>
<evidence type="ECO:0000256" key="7">
    <source>
        <dbReference type="ARBA" id="ARBA00023125"/>
    </source>
</evidence>
<feature type="domain" description="C2H2-type" evidence="13">
    <location>
        <begin position="118"/>
        <end position="147"/>
    </location>
</feature>
<dbReference type="GeneID" id="81363665"/>
<evidence type="ECO:0000256" key="1">
    <source>
        <dbReference type="ARBA" id="ARBA00004123"/>
    </source>
</evidence>
<dbReference type="SMART" id="SM00355">
    <property type="entry name" value="ZnF_C2H2"/>
    <property type="match status" value="2"/>
</dbReference>
<protein>
    <recommendedName>
        <fullName evidence="11">pH-response transcription factor pacC/RIM101</fullName>
    </recommendedName>
</protein>
<keyword evidence="9" id="KW-0539">Nucleus</keyword>
<dbReference type="GO" id="GO:0003677">
    <property type="term" value="F:DNA binding"/>
    <property type="evidence" value="ECO:0007669"/>
    <property type="project" value="UniProtKB-KW"/>
</dbReference>
<dbReference type="PROSITE" id="PS00028">
    <property type="entry name" value="ZINC_FINGER_C2H2_1"/>
    <property type="match status" value="1"/>
</dbReference>
<evidence type="ECO:0000256" key="12">
    <source>
        <dbReference type="PROSITE-ProRule" id="PRU00042"/>
    </source>
</evidence>
<evidence type="ECO:0000256" key="4">
    <source>
        <dbReference type="ARBA" id="ARBA00022737"/>
    </source>
</evidence>
<name>A0A9W9WCE9_9EURO</name>
<evidence type="ECO:0000256" key="3">
    <source>
        <dbReference type="ARBA" id="ARBA00022723"/>
    </source>
</evidence>
<organism evidence="14 15">
    <name type="scientific">Penicillium cosmopolitanum</name>
    <dbReference type="NCBI Taxonomy" id="1131564"/>
    <lineage>
        <taxon>Eukaryota</taxon>
        <taxon>Fungi</taxon>
        <taxon>Dikarya</taxon>
        <taxon>Ascomycota</taxon>
        <taxon>Pezizomycotina</taxon>
        <taxon>Eurotiomycetes</taxon>
        <taxon>Eurotiomycetidae</taxon>
        <taxon>Eurotiales</taxon>
        <taxon>Aspergillaceae</taxon>
        <taxon>Penicillium</taxon>
    </lineage>
</organism>
<evidence type="ECO:0000256" key="10">
    <source>
        <dbReference type="ARBA" id="ARBA00038089"/>
    </source>
</evidence>
<proteinExistence type="inferred from homology"/>
<dbReference type="GO" id="GO:0008270">
    <property type="term" value="F:zinc ion binding"/>
    <property type="evidence" value="ECO:0007669"/>
    <property type="project" value="UniProtKB-KW"/>
</dbReference>
<reference evidence="14" key="2">
    <citation type="journal article" date="2023" name="IMA Fungus">
        <title>Comparative genomic study of the Penicillium genus elucidates a diverse pangenome and 15 lateral gene transfer events.</title>
        <authorList>
            <person name="Petersen C."/>
            <person name="Sorensen T."/>
            <person name="Nielsen M.R."/>
            <person name="Sondergaard T.E."/>
            <person name="Sorensen J.L."/>
            <person name="Fitzpatrick D.A."/>
            <person name="Frisvad J.C."/>
            <person name="Nielsen K.L."/>
        </authorList>
    </citation>
    <scope>NUCLEOTIDE SEQUENCE</scope>
    <source>
        <strain evidence="14">IBT 29677</strain>
    </source>
</reference>
<sequence>MTESDISFYSITRQTWMTSASVMDTEQDASIQTTAISMPSTAVRTEPTTAAVNGTSTDRFRELPCQWAGCNETVFTAEALYVSFSTDQWPPKFLTVIITQEHICEGHVDRKATRNLSLACRWDSCNVTAAKRYHITSHVRAHLPFKPHKCHLCGDSYKRPHDLKKHVKTHTKDQEIRSAEMGMKQKDIIFSQNQEI</sequence>
<dbReference type="Gene3D" id="3.30.160.60">
    <property type="entry name" value="Classic Zinc Finger"/>
    <property type="match status" value="1"/>
</dbReference>
<dbReference type="EMBL" id="JAPZBU010000001">
    <property type="protein sequence ID" value="KAJ5414940.1"/>
    <property type="molecule type" value="Genomic_DNA"/>
</dbReference>
<dbReference type="GO" id="GO:0045944">
    <property type="term" value="P:positive regulation of transcription by RNA polymerase II"/>
    <property type="evidence" value="ECO:0007669"/>
    <property type="project" value="TreeGrafter"/>
</dbReference>
<dbReference type="RefSeq" id="XP_056494786.1">
    <property type="nucleotide sequence ID" value="XM_056624685.1"/>
</dbReference>
<keyword evidence="7" id="KW-0238">DNA-binding</keyword>
<keyword evidence="8" id="KW-0010">Activator</keyword>
<dbReference type="PANTHER" id="PTHR47257">
    <property type="entry name" value="PH-RESPONSE TRANSCRIPTION FACTOR PACC/RIM101"/>
    <property type="match status" value="1"/>
</dbReference>
<evidence type="ECO:0000313" key="15">
    <source>
        <dbReference type="Proteomes" id="UP001147747"/>
    </source>
</evidence>
<evidence type="ECO:0000256" key="9">
    <source>
        <dbReference type="ARBA" id="ARBA00023242"/>
    </source>
</evidence>
<keyword evidence="5 12" id="KW-0863">Zinc-finger</keyword>
<dbReference type="GO" id="GO:0005634">
    <property type="term" value="C:nucleus"/>
    <property type="evidence" value="ECO:0007669"/>
    <property type="project" value="UniProtKB-SubCell"/>
</dbReference>
<dbReference type="InterPro" id="IPR036236">
    <property type="entry name" value="Znf_C2H2_sf"/>
</dbReference>
<comment type="similarity">
    <text evidence="10">Belongs to the pacC/RIM101 family.</text>
</comment>
<dbReference type="PANTHER" id="PTHR47257:SF1">
    <property type="entry name" value="PH-RESPONSE TRANSCRIPTION FACTOR PACC_RIM101"/>
    <property type="match status" value="1"/>
</dbReference>
<keyword evidence="4" id="KW-0677">Repeat</keyword>
<dbReference type="Proteomes" id="UP001147747">
    <property type="component" value="Unassembled WGS sequence"/>
</dbReference>
<keyword evidence="2" id="KW-0678">Repressor</keyword>
<feature type="domain" description="C2H2-type" evidence="13">
    <location>
        <begin position="148"/>
        <end position="175"/>
    </location>
</feature>
<dbReference type="PROSITE" id="PS50157">
    <property type="entry name" value="ZINC_FINGER_C2H2_2"/>
    <property type="match status" value="2"/>
</dbReference>
<dbReference type="OrthoDB" id="6155966at2759"/>
<gene>
    <name evidence="14" type="ORF">N7509_000038</name>
</gene>
<evidence type="ECO:0000256" key="11">
    <source>
        <dbReference type="ARBA" id="ARBA00039490"/>
    </source>
</evidence>
<comment type="subcellular location">
    <subcellularLocation>
        <location evidence="1">Nucleus</location>
    </subcellularLocation>
</comment>
<evidence type="ECO:0000256" key="2">
    <source>
        <dbReference type="ARBA" id="ARBA00022491"/>
    </source>
</evidence>
<dbReference type="InterPro" id="IPR050806">
    <property type="entry name" value="pacC/RIM101"/>
</dbReference>
<evidence type="ECO:0000256" key="6">
    <source>
        <dbReference type="ARBA" id="ARBA00022833"/>
    </source>
</evidence>
<keyword evidence="15" id="KW-1185">Reference proteome</keyword>
<evidence type="ECO:0000256" key="5">
    <source>
        <dbReference type="ARBA" id="ARBA00022771"/>
    </source>
</evidence>
<reference evidence="14" key="1">
    <citation type="submission" date="2022-12" db="EMBL/GenBank/DDBJ databases">
        <authorList>
            <person name="Petersen C."/>
        </authorList>
    </citation>
    <scope>NUCLEOTIDE SEQUENCE</scope>
    <source>
        <strain evidence="14">IBT 29677</strain>
    </source>
</reference>
<keyword evidence="6" id="KW-0862">Zinc</keyword>
<evidence type="ECO:0000313" key="14">
    <source>
        <dbReference type="EMBL" id="KAJ5414940.1"/>
    </source>
</evidence>
<dbReference type="InterPro" id="IPR013087">
    <property type="entry name" value="Znf_C2H2_type"/>
</dbReference>
<dbReference type="SUPFAM" id="SSF57667">
    <property type="entry name" value="beta-beta-alpha zinc fingers"/>
    <property type="match status" value="1"/>
</dbReference>
<evidence type="ECO:0000256" key="8">
    <source>
        <dbReference type="ARBA" id="ARBA00023159"/>
    </source>
</evidence>
<dbReference type="AlphaFoldDB" id="A0A9W9WCE9"/>
<evidence type="ECO:0000259" key="13">
    <source>
        <dbReference type="PROSITE" id="PS50157"/>
    </source>
</evidence>